<keyword evidence="10" id="KW-0472">Membrane</keyword>
<dbReference type="InterPro" id="IPR043504">
    <property type="entry name" value="Peptidase_S1_PA_chymotrypsin"/>
</dbReference>
<dbReference type="InterPro" id="IPR009003">
    <property type="entry name" value="Peptidase_S1_PA"/>
</dbReference>
<dbReference type="GO" id="GO:0003724">
    <property type="term" value="F:RNA helicase activity"/>
    <property type="evidence" value="ECO:0007669"/>
    <property type="project" value="InterPro"/>
</dbReference>
<dbReference type="GO" id="GO:0003968">
    <property type="term" value="F:RNA-directed RNA polymerase activity"/>
    <property type="evidence" value="ECO:0007669"/>
    <property type="project" value="UniProtKB-KW"/>
</dbReference>
<keyword evidence="7" id="KW-0788">Thiol protease</keyword>
<dbReference type="InterPro" id="IPR014759">
    <property type="entry name" value="Helicase_SF3_ssRNA_vir"/>
</dbReference>
<dbReference type="InterPro" id="IPR001205">
    <property type="entry name" value="RNA-dir_pol_C"/>
</dbReference>
<evidence type="ECO:0000256" key="1">
    <source>
        <dbReference type="ARBA" id="ARBA00022484"/>
    </source>
</evidence>
<keyword evidence="3" id="KW-0808">Transferase</keyword>
<dbReference type="InterPro" id="IPR000605">
    <property type="entry name" value="Helicase_SF3_ssDNA/RNA_vir"/>
</dbReference>
<keyword evidence="1" id="KW-0696">RNA-directed RNA polymerase</keyword>
<keyword evidence="6" id="KW-0378">Hydrolase</keyword>
<evidence type="ECO:0000259" key="11">
    <source>
        <dbReference type="PROSITE" id="PS50507"/>
    </source>
</evidence>
<dbReference type="GO" id="GO:0005524">
    <property type="term" value="F:ATP binding"/>
    <property type="evidence" value="ECO:0007669"/>
    <property type="project" value="UniProtKB-KW"/>
</dbReference>
<reference evidence="14" key="1">
    <citation type="submission" date="2020-02" db="EMBL/GenBank/DDBJ databases">
        <authorList>
            <person name="Lee C.-C."/>
            <person name="Lin C.-Y."/>
            <person name="Hsu H.-W."/>
            <person name="Yang C.-C.S."/>
        </authorList>
    </citation>
    <scope>NUCLEOTIDE SEQUENCE</scope>
</reference>
<dbReference type="InterPro" id="IPR027417">
    <property type="entry name" value="P-loop_NTPase"/>
</dbReference>
<dbReference type="Gene3D" id="3.40.50.300">
    <property type="entry name" value="P-loop containing nucleotide triphosphate hydrolases"/>
    <property type="match status" value="1"/>
</dbReference>
<feature type="domain" description="RdRp catalytic" evidence="11">
    <location>
        <begin position="1074"/>
        <end position="1211"/>
    </location>
</feature>
<evidence type="ECO:0000256" key="7">
    <source>
        <dbReference type="ARBA" id="ARBA00022807"/>
    </source>
</evidence>
<dbReference type="InterPro" id="IPR044067">
    <property type="entry name" value="PCV_3C_PRO"/>
</dbReference>
<dbReference type="InterPro" id="IPR043128">
    <property type="entry name" value="Rev_trsase/Diguanyl_cyclase"/>
</dbReference>
<dbReference type="GO" id="GO:0039694">
    <property type="term" value="P:viral RNA genome replication"/>
    <property type="evidence" value="ECO:0007669"/>
    <property type="project" value="InterPro"/>
</dbReference>
<keyword evidence="9" id="KW-0693">Viral RNA replication</keyword>
<dbReference type="PROSITE" id="PS50507">
    <property type="entry name" value="RDRP_SSRNA_POS"/>
    <property type="match status" value="1"/>
</dbReference>
<sequence length="1338" mass="153063">MNWNDINWSILMNLYGRGMALTRQTVFAEFKQDIWKIVFKLGNLLEKFNAHGRVGTSVRNPPVTIYLAGGTGVGKSSVTYPLAAEILKGIFQREPSPTDLAKYWKNLIYMRSPEQEFWDGYENQLVTVFDDFGQLVDSTSSPNLELFEIIRAANSFPYPLHMASLDQKATTTFNSKIILVSSNLDQPKTASLNFETALFRRFDICVKVTRKPGVVVTPGVFDPNIYMFQEYDMVTQKLGEFISYKDLIYASVTKYFARKGFVDSMDDYITKVLAQKDAPKQQGLGTALGNSVCAVKSGMKNTLNYVCDNYRDFKGAVNGQEHYRYMTELRLALENFRYKLMRVGAMWENFKIEHKYLYKAMKFLGIISLVFGVIKLYNSFTATEEKKPKLMSSDQFIKSGNFLKYKQEAYNAPNIKQNPRVESYTDVQIKNPKVEAYSDVQIKNPKVEFKQLCEHEYRLVGKSEHYHLIDNARCELCKVDSKNQGRVFGPQEEGYNPPNLKNPRVEFMGFGPLFVCQHQIEQEWKKNPFRVIFLKKSKTCEQCSHIEEEGVKDLNASEVLMKCIRSNFYKIYSLDTAEAIGHCLFLRGRIVMCPRHYITAFRHIQGSGGSNKVYLQNVFLDRAFEVDVSEILNNAYFHESPEENGNPVLSRDIMAFPLKTATFHANIIPYFADKSNLSFVHTSDVVMPVLMENNLKNSSRAIVAFRFSKGRSGLAVKEETQIDNEFGIPQRIMRNIWEYSMDTQAAECGAPLIVRNVNITPGKIVGMHVAGHDTNGLGYATPIYKNDVETIVSKFNEWDSVEFRLKQNFGEYPTQQCQVPENAEFIRIGSIDRPVAQPTKTKIAPSPIFGKIKDHHTRPCALRPVEVDGKSFDPRSYRLGRLGNIPQFINQLEIDLAMSALVDDISQNIQHLDFGPNIKSVYSFEEAVVGIDGEEFINSIKRNTSPGYPFVHLKGFESRKQIFGDDEKCDMDRIQCKILQQRVNDIIENCKNGIVSEHIFMDTLKDERKPMHKAHKTRLFSAGPLDYLIACKQYFNGIVAVLQKSRNLCGISVGTNVYSSDWSTIARVLLSKSNNVVAGDFEGFDASQVVQLLEAAGKVLIKLSQRFCGTTDEEAYIMWCLLISLFNSVHVTGKEIYMWTHSLPSGHYLTAIINSIFVLISFCVVYQLHKQDNSDKKTSYLLARSFYKRFGKVAYGDDHVITVPQDEQEFNQQTLKELFARIGLSYTMEDKDAVATEKFRRLDQVAYLKRKFVFNKEWQRWLGPLDLDTVLESPMWIHKCPDPISQVATQIDNSLRELSIHEEDVWNKWYPVFAKCGKQIGHYTDYVYHADTRAEVLG</sequence>
<evidence type="ECO:0000256" key="2">
    <source>
        <dbReference type="ARBA" id="ARBA00022670"/>
    </source>
</evidence>
<dbReference type="SUPFAM" id="SSF50494">
    <property type="entry name" value="Trypsin-like serine proteases"/>
    <property type="match status" value="1"/>
</dbReference>
<evidence type="ECO:0000256" key="4">
    <source>
        <dbReference type="ARBA" id="ARBA00022695"/>
    </source>
</evidence>
<evidence type="ECO:0000256" key="6">
    <source>
        <dbReference type="ARBA" id="ARBA00022801"/>
    </source>
</evidence>
<dbReference type="Pfam" id="PF00910">
    <property type="entry name" value="RNA_helicase"/>
    <property type="match status" value="1"/>
</dbReference>
<feature type="domain" description="SF3 helicase" evidence="12">
    <location>
        <begin position="41"/>
        <end position="223"/>
    </location>
</feature>
<dbReference type="GO" id="GO:0004197">
    <property type="term" value="F:cysteine-type endopeptidase activity"/>
    <property type="evidence" value="ECO:0007669"/>
    <property type="project" value="InterPro"/>
</dbReference>
<dbReference type="EMBL" id="MT108240">
    <property type="protein sequence ID" value="QQV74263.1"/>
    <property type="molecule type" value="Genomic_RNA"/>
</dbReference>
<name>A0A7U0FXA5_9VIRU</name>
<evidence type="ECO:0000256" key="3">
    <source>
        <dbReference type="ARBA" id="ARBA00022679"/>
    </source>
</evidence>
<dbReference type="InterPro" id="IPR007094">
    <property type="entry name" value="RNA-dir_pol_PSvirus"/>
</dbReference>
<accession>A0A7U0FXA5</accession>
<dbReference type="Gene3D" id="1.20.960.20">
    <property type="match status" value="1"/>
</dbReference>
<dbReference type="Gene3D" id="3.30.70.270">
    <property type="match status" value="1"/>
</dbReference>
<dbReference type="SUPFAM" id="SSF56672">
    <property type="entry name" value="DNA/RNA polymerases"/>
    <property type="match status" value="1"/>
</dbReference>
<evidence type="ECO:0000313" key="14">
    <source>
        <dbReference type="EMBL" id="QQV74263.1"/>
    </source>
</evidence>
<dbReference type="Pfam" id="PF00680">
    <property type="entry name" value="RdRP_1"/>
    <property type="match status" value="1"/>
</dbReference>
<evidence type="ECO:0000256" key="9">
    <source>
        <dbReference type="ARBA" id="ARBA00022953"/>
    </source>
</evidence>
<evidence type="ECO:0000256" key="8">
    <source>
        <dbReference type="ARBA" id="ARBA00022840"/>
    </source>
</evidence>
<dbReference type="CDD" id="cd23194">
    <property type="entry name" value="Dicistroviridae_RdRp"/>
    <property type="match status" value="1"/>
</dbReference>
<keyword evidence="8" id="KW-0067">ATP-binding</keyword>
<proteinExistence type="predicted"/>
<keyword evidence="5" id="KW-0547">Nucleotide-binding</keyword>
<evidence type="ECO:0000259" key="13">
    <source>
        <dbReference type="PROSITE" id="PS51874"/>
    </source>
</evidence>
<dbReference type="Gene3D" id="2.40.10.10">
    <property type="entry name" value="Trypsin-like serine proteases"/>
    <property type="match status" value="1"/>
</dbReference>
<feature type="domain" description="Peptidase C3" evidence="13">
    <location>
        <begin position="553"/>
        <end position="788"/>
    </location>
</feature>
<evidence type="ECO:0000259" key="12">
    <source>
        <dbReference type="PROSITE" id="PS51218"/>
    </source>
</evidence>
<organism evidence="14">
    <name type="scientific">Anoplolepis gracilipes virus 2</name>
    <dbReference type="NCBI Taxonomy" id="2804527"/>
    <lineage>
        <taxon>Viruses</taxon>
        <taxon>Riboviria</taxon>
        <taxon>Orthornavirae</taxon>
        <taxon>Pisuviricota</taxon>
        <taxon>Pisoniviricetes</taxon>
        <taxon>Picornavirales</taxon>
        <taxon>Dicistroviridae</taxon>
        <taxon>Triatovirus</taxon>
    </lineage>
</organism>
<keyword evidence="10" id="KW-1133">Transmembrane helix</keyword>
<dbReference type="InterPro" id="IPR043502">
    <property type="entry name" value="DNA/RNA_pol_sf"/>
</dbReference>
<feature type="transmembrane region" description="Helical" evidence="10">
    <location>
        <begin position="1145"/>
        <end position="1168"/>
    </location>
</feature>
<dbReference type="GO" id="GO:0006351">
    <property type="term" value="P:DNA-templated transcription"/>
    <property type="evidence" value="ECO:0007669"/>
    <property type="project" value="InterPro"/>
</dbReference>
<dbReference type="PROSITE" id="PS51874">
    <property type="entry name" value="PCV_3C_PRO"/>
    <property type="match status" value="1"/>
</dbReference>
<keyword evidence="4" id="KW-0548">Nucleotidyltransferase</keyword>
<evidence type="ECO:0000256" key="10">
    <source>
        <dbReference type="SAM" id="Phobius"/>
    </source>
</evidence>
<dbReference type="GO" id="GO:0006508">
    <property type="term" value="P:proteolysis"/>
    <property type="evidence" value="ECO:0007669"/>
    <property type="project" value="UniProtKB-KW"/>
</dbReference>
<dbReference type="GO" id="GO:0003723">
    <property type="term" value="F:RNA binding"/>
    <property type="evidence" value="ECO:0007669"/>
    <property type="project" value="InterPro"/>
</dbReference>
<dbReference type="PROSITE" id="PS51218">
    <property type="entry name" value="SF3_HELICASE_2"/>
    <property type="match status" value="1"/>
</dbReference>
<keyword evidence="10" id="KW-0812">Transmembrane</keyword>
<keyword evidence="2" id="KW-0645">Protease</keyword>
<evidence type="ECO:0000256" key="5">
    <source>
        <dbReference type="ARBA" id="ARBA00022741"/>
    </source>
</evidence>
<protein>
    <submittedName>
        <fullName evidence="14">Putative non-structural polyprotein</fullName>
    </submittedName>
</protein>